<dbReference type="EMBL" id="AP023095">
    <property type="protein sequence ID" value="BCE56412.1"/>
    <property type="molecule type" value="Genomic_DNA"/>
</dbReference>
<protein>
    <submittedName>
        <fullName evidence="1">Uncharacterized protein</fullName>
    </submittedName>
</protein>
<dbReference type="AlphaFoldDB" id="A0A809ZUS1"/>
<dbReference type="Pfam" id="PF23148">
    <property type="entry name" value="Gp77"/>
    <property type="match status" value="1"/>
</dbReference>
<reference evidence="1" key="1">
    <citation type="submission" date="2020-05" db="EMBL/GenBank/DDBJ databases">
        <title>Complete genome sequence of Bradyrhizobium diazoefficiens XF5 isolated from soybean nodule.</title>
        <authorList>
            <person name="Noda R."/>
            <person name="Kakizaki K."/>
            <person name="Minamisawa K."/>
        </authorList>
    </citation>
    <scope>NUCLEOTIDE SEQUENCE</scope>
    <source>
        <strain evidence="1">XF5</strain>
    </source>
</reference>
<dbReference type="InterPro" id="IPR056928">
    <property type="entry name" value="Gp77-like"/>
</dbReference>
<sequence>MSAIMEKRPDEVLDYVFDFARWLSTGDAITIATATVTSPPVNGAAGTAAVDHVTFDSLTATLWAKAGINGETAEFVVAITTALGRTKEAVLRLRIRN</sequence>
<evidence type="ECO:0000313" key="1">
    <source>
        <dbReference type="EMBL" id="BCE56412.1"/>
    </source>
</evidence>
<gene>
    <name evidence="1" type="ORF">XF5B_39240</name>
</gene>
<organism evidence="1">
    <name type="scientific">Bradyrhizobium diazoefficiens</name>
    <dbReference type="NCBI Taxonomy" id="1355477"/>
    <lineage>
        <taxon>Bacteria</taxon>
        <taxon>Pseudomonadati</taxon>
        <taxon>Pseudomonadota</taxon>
        <taxon>Alphaproteobacteria</taxon>
        <taxon>Hyphomicrobiales</taxon>
        <taxon>Nitrobacteraceae</taxon>
        <taxon>Bradyrhizobium</taxon>
    </lineage>
</organism>
<name>A0A809ZUS1_9BRAD</name>
<dbReference type="RefSeq" id="WP_183117526.1">
    <property type="nucleotide sequence ID" value="NZ_AP022638.1"/>
</dbReference>
<proteinExistence type="predicted"/>
<accession>A0A809ZUS1</accession>